<dbReference type="GO" id="GO:0005524">
    <property type="term" value="F:ATP binding"/>
    <property type="evidence" value="ECO:0007669"/>
    <property type="project" value="UniProtKB-KW"/>
</dbReference>
<dbReference type="PROSITE" id="PS50110">
    <property type="entry name" value="RESPONSE_REGULATORY"/>
    <property type="match status" value="1"/>
</dbReference>
<dbReference type="Pfam" id="PF02518">
    <property type="entry name" value="HATPase_c"/>
    <property type="match status" value="1"/>
</dbReference>
<dbReference type="SUPFAM" id="SSF47384">
    <property type="entry name" value="Homodimeric domain of signal transducing histidine kinase"/>
    <property type="match status" value="1"/>
</dbReference>
<evidence type="ECO:0000256" key="2">
    <source>
        <dbReference type="ARBA" id="ARBA00004651"/>
    </source>
</evidence>
<evidence type="ECO:0000256" key="15">
    <source>
        <dbReference type="ARBA" id="ARBA00068150"/>
    </source>
</evidence>
<dbReference type="Pfam" id="PF00072">
    <property type="entry name" value="Response_reg"/>
    <property type="match status" value="1"/>
</dbReference>
<dbReference type="InterPro" id="IPR001610">
    <property type="entry name" value="PAC"/>
</dbReference>
<dbReference type="InterPro" id="IPR036641">
    <property type="entry name" value="HPT_dom_sf"/>
</dbReference>
<dbReference type="CDD" id="cd00082">
    <property type="entry name" value="HisKA"/>
    <property type="match status" value="1"/>
</dbReference>
<dbReference type="PROSITE" id="PS50113">
    <property type="entry name" value="PAC"/>
    <property type="match status" value="4"/>
</dbReference>
<evidence type="ECO:0000256" key="11">
    <source>
        <dbReference type="ARBA" id="ARBA00022989"/>
    </source>
</evidence>
<dbReference type="InterPro" id="IPR011006">
    <property type="entry name" value="CheY-like_superfamily"/>
</dbReference>
<evidence type="ECO:0000256" key="8">
    <source>
        <dbReference type="ARBA" id="ARBA00022741"/>
    </source>
</evidence>
<dbReference type="InterPro" id="IPR000700">
    <property type="entry name" value="PAS-assoc_C"/>
</dbReference>
<dbReference type="PROSITE" id="PS50109">
    <property type="entry name" value="HIS_KIN"/>
    <property type="match status" value="1"/>
</dbReference>
<feature type="domain" description="PAS" evidence="19">
    <location>
        <begin position="530"/>
        <end position="573"/>
    </location>
</feature>
<feature type="domain" description="PAC" evidence="20">
    <location>
        <begin position="225"/>
        <end position="278"/>
    </location>
</feature>
<evidence type="ECO:0000259" key="17">
    <source>
        <dbReference type="PROSITE" id="PS50109"/>
    </source>
</evidence>
<feature type="domain" description="PAC" evidence="20">
    <location>
        <begin position="477"/>
        <end position="529"/>
    </location>
</feature>
<keyword evidence="6" id="KW-0808">Transferase</keyword>
<dbReference type="RefSeq" id="WP_193114569.1">
    <property type="nucleotide sequence ID" value="NZ_CP041165.1"/>
</dbReference>
<dbReference type="InterPro" id="IPR035965">
    <property type="entry name" value="PAS-like_dom_sf"/>
</dbReference>
<feature type="domain" description="Histidine kinase" evidence="17">
    <location>
        <begin position="805"/>
        <end position="1026"/>
    </location>
</feature>
<dbReference type="PANTHER" id="PTHR45339:SF1">
    <property type="entry name" value="HYBRID SIGNAL TRANSDUCTION HISTIDINE KINASE J"/>
    <property type="match status" value="1"/>
</dbReference>
<dbReference type="InterPro" id="IPR013655">
    <property type="entry name" value="PAS_fold_3"/>
</dbReference>
<dbReference type="InterPro" id="IPR036890">
    <property type="entry name" value="HATPase_C_sf"/>
</dbReference>
<feature type="domain" description="Response regulatory" evidence="18">
    <location>
        <begin position="1061"/>
        <end position="1175"/>
    </location>
</feature>
<evidence type="ECO:0000256" key="14">
    <source>
        <dbReference type="ARBA" id="ARBA00064003"/>
    </source>
</evidence>
<dbReference type="InterPro" id="IPR003661">
    <property type="entry name" value="HisK_dim/P_dom"/>
</dbReference>
<name>A0A7M1AUQ5_9BACT</name>
<keyword evidence="5 16" id="KW-0597">Phosphoprotein</keyword>
<organism evidence="21 22">
    <name type="scientific">Sulfurimonas marina</name>
    <dbReference type="NCBI Taxonomy" id="2590551"/>
    <lineage>
        <taxon>Bacteria</taxon>
        <taxon>Pseudomonadati</taxon>
        <taxon>Campylobacterota</taxon>
        <taxon>Epsilonproteobacteria</taxon>
        <taxon>Campylobacterales</taxon>
        <taxon>Sulfurimonadaceae</taxon>
        <taxon>Sulfurimonas</taxon>
    </lineage>
</organism>
<dbReference type="KEGG" id="smax:FJR03_05095"/>
<feature type="modified residue" description="4-aspartylphosphate" evidence="16">
    <location>
        <position position="1110"/>
    </location>
</feature>
<keyword evidence="22" id="KW-1185">Reference proteome</keyword>
<evidence type="ECO:0000256" key="16">
    <source>
        <dbReference type="PROSITE-ProRule" id="PRU00169"/>
    </source>
</evidence>
<sequence>MDTLNTLPDFSEATKTMIQFMEANGDTYWEFYPTTQKLFISNQIYKILGYKPNEVLLDLALWKKIVHPQDFEKASKQFVSMLEGKISHYHSEIRVQRKDGTYVWLLDRGQISQRDKDGNVTLVTGTHIDITERHTLEQTVMRSKDTSEKTINRLQNVLSVTKDGYWEWDVQTNEVYFSPSWKAMLGYEDDEIENKLSVWKDLLHPDDSFAKEEAQKLAQNAMTDFKIEFRLRCKDGSYKWILSRAKTITKDEYNRPLLIAGTHVDIDDDKKLQDKLQQLNKRFSNMFQNHDAVMLLIDPTNGAIIDANKSAETFYGYKHDELCSMSIGQINTLSDDHVKRKQTEAFNNDKNFFIFDHQLKSGEIRTVEVHSSPIKTDIGELLFSIIIDITQEKENRIKLDKALDQLSQAKKIAKLGIWEYNIAKNELTWSDEIYDLFELDKEKFQPSYEAFLEIIHPGDRERVNNAYIQSLESKKGYKIEHRLLLNNGRIKYVLEQCDTEYDTLGNPVRSLGTVYDISHVQELTNKIDQERKRYKSLMDLASDGIFILDVETGKLLQYSEVTKKLLGYTDEEMQNLTVFDWDKDFTMDDFQEIVKNLSTTPVNLERVHTRKDGFTYLASISAVKIHIDNQDYIYASARNITQEKRLQQQQEELLAEQNSLLSLFDKGDSVLFKWTNDKTWSIVYASENVKRLLGYSKDNFLSNDVTYAACIHQDDIQTVTNEVEEAIQHNLDFFRHKPYRIITKSGEIRWVLDYTVTQKDKDGSITHFIGYITDVTEQKENEIALFEAKQIADKANQAKSEFLANMSHEIRTPLNGIIGLTDVILNSNLDHMQRDYLNKVHSSSHALLHVINDILDYSKIEAGKIDILPIDFQLDTMLKTISDLFSLQIHKKDLKFMLNIDEDIPNKLIGDSLRLTQILNNLIGNAIKFTPNGFISLDIKNLNKTESDITLEFIVQDSGIGIPEEHQENLFKAFEQGDSSTTRKYGGTGLGLMICKKLVTLMGGDIWVESQENQGSSFYFFLTFKYHEELKEKNILHNIDLSTQQQKEQDTIQLKLNTPKNALLVEDNQVNQLVASIYLQEYGFDVNIANNGEEAVKMATKNHYDIIFMDLQMPVMDGFEATKKIRAFDFITPIIALSAAVLEKDKELTLTSGMNGHLAKPIDKEALDNIIKLYFSVTTEIEEKFQEEQALQLEGINIEKLQQNLIIDTQTLYSLYQNFYNSYATTPGIIDKLYKNDLKEFYALIHKIKGASGNLHIDTLYQQAVDIEELGVTSERVSTYIDTLQSVLDEIKTKIIPLVPASNEEKLTQNETLALLEKITKQIENMQYIDQKEIVTLTDSLQFYLSETKTQHIKKLFDKFDEEELQTVLPKIAKEISDG</sequence>
<evidence type="ECO:0000256" key="1">
    <source>
        <dbReference type="ARBA" id="ARBA00000085"/>
    </source>
</evidence>
<dbReference type="Gene3D" id="3.30.565.10">
    <property type="entry name" value="Histidine kinase-like ATPase, C-terminal domain"/>
    <property type="match status" value="1"/>
</dbReference>
<dbReference type="PANTHER" id="PTHR45339">
    <property type="entry name" value="HYBRID SIGNAL TRANSDUCTION HISTIDINE KINASE J"/>
    <property type="match status" value="1"/>
</dbReference>
<comment type="subcellular location">
    <subcellularLocation>
        <location evidence="2">Cell membrane</location>
        <topology evidence="2">Multi-pass membrane protein</topology>
    </subcellularLocation>
</comment>
<feature type="domain" description="PAS" evidence="19">
    <location>
        <begin position="150"/>
        <end position="207"/>
    </location>
</feature>
<dbReference type="InterPro" id="IPR004358">
    <property type="entry name" value="Sig_transdc_His_kin-like_C"/>
</dbReference>
<dbReference type="PRINTS" id="PR00344">
    <property type="entry name" value="BCTRLSENSOR"/>
</dbReference>
<dbReference type="GO" id="GO:0005886">
    <property type="term" value="C:plasma membrane"/>
    <property type="evidence" value="ECO:0007669"/>
    <property type="project" value="UniProtKB-SubCell"/>
</dbReference>
<dbReference type="CDD" id="cd17546">
    <property type="entry name" value="REC_hyHK_CKI1_RcsC-like"/>
    <property type="match status" value="1"/>
</dbReference>
<evidence type="ECO:0000256" key="13">
    <source>
        <dbReference type="ARBA" id="ARBA00023136"/>
    </source>
</evidence>
<keyword evidence="13" id="KW-0472">Membrane</keyword>
<comment type="subunit">
    <text evidence="14">At low DSF concentrations, interacts with RpfF.</text>
</comment>
<keyword evidence="12" id="KW-0902">Two-component regulatory system</keyword>
<dbReference type="Gene3D" id="1.20.120.160">
    <property type="entry name" value="HPT domain"/>
    <property type="match status" value="1"/>
</dbReference>
<dbReference type="Gene3D" id="2.10.70.100">
    <property type="match status" value="1"/>
</dbReference>
<dbReference type="SMART" id="SM00448">
    <property type="entry name" value="REC"/>
    <property type="match status" value="1"/>
</dbReference>
<dbReference type="InterPro" id="IPR036097">
    <property type="entry name" value="HisK_dim/P_sf"/>
</dbReference>
<gene>
    <name evidence="21" type="ORF">FJR03_05095</name>
</gene>
<keyword evidence="10" id="KW-0067">ATP-binding</keyword>
<evidence type="ECO:0000259" key="20">
    <source>
        <dbReference type="PROSITE" id="PS50113"/>
    </source>
</evidence>
<evidence type="ECO:0000256" key="12">
    <source>
        <dbReference type="ARBA" id="ARBA00023012"/>
    </source>
</evidence>
<dbReference type="PROSITE" id="PS50112">
    <property type="entry name" value="PAS"/>
    <property type="match status" value="4"/>
</dbReference>
<dbReference type="InterPro" id="IPR001789">
    <property type="entry name" value="Sig_transdc_resp-reg_receiver"/>
</dbReference>
<dbReference type="NCBIfam" id="TIGR00229">
    <property type="entry name" value="sensory_box"/>
    <property type="match status" value="5"/>
</dbReference>
<dbReference type="Pfam" id="PF08447">
    <property type="entry name" value="PAS_3"/>
    <property type="match status" value="4"/>
</dbReference>
<reference evidence="21 22" key="1">
    <citation type="submission" date="2019-06" db="EMBL/GenBank/DDBJ databases">
        <title>Sulfurimonas gotlandica sp. nov., a chemoautotrophic and psychrotolerant epsilonproteobacterium isolated from a pelagic redoxcline, and an emended description of the genus Sulfurimonas.</title>
        <authorList>
            <person name="Wang S."/>
            <person name="Jiang L."/>
            <person name="Shao Z."/>
        </authorList>
    </citation>
    <scope>NUCLEOTIDE SEQUENCE [LARGE SCALE GENOMIC DNA]</scope>
    <source>
        <strain evidence="21 22">B2</strain>
    </source>
</reference>
<dbReference type="FunFam" id="1.10.287.130:FF:000002">
    <property type="entry name" value="Two-component osmosensing histidine kinase"/>
    <property type="match status" value="1"/>
</dbReference>
<evidence type="ECO:0000256" key="6">
    <source>
        <dbReference type="ARBA" id="ARBA00022679"/>
    </source>
</evidence>
<evidence type="ECO:0000256" key="9">
    <source>
        <dbReference type="ARBA" id="ARBA00022777"/>
    </source>
</evidence>
<dbReference type="EC" id="2.7.13.3" evidence="3"/>
<dbReference type="FunFam" id="3.30.565.10:FF:000010">
    <property type="entry name" value="Sensor histidine kinase RcsC"/>
    <property type="match status" value="1"/>
</dbReference>
<dbReference type="InterPro" id="IPR003594">
    <property type="entry name" value="HATPase_dom"/>
</dbReference>
<keyword evidence="4" id="KW-1003">Cell membrane</keyword>
<keyword evidence="7" id="KW-0812">Transmembrane</keyword>
<dbReference type="GO" id="GO:0000155">
    <property type="term" value="F:phosphorelay sensor kinase activity"/>
    <property type="evidence" value="ECO:0007669"/>
    <property type="project" value="InterPro"/>
</dbReference>
<dbReference type="Gene3D" id="1.10.287.130">
    <property type="match status" value="1"/>
</dbReference>
<dbReference type="Proteomes" id="UP000593910">
    <property type="component" value="Chromosome"/>
</dbReference>
<dbReference type="SMART" id="SM00086">
    <property type="entry name" value="PAC"/>
    <property type="match status" value="6"/>
</dbReference>
<dbReference type="Pfam" id="PF00512">
    <property type="entry name" value="HisKA"/>
    <property type="match status" value="1"/>
</dbReference>
<evidence type="ECO:0000256" key="5">
    <source>
        <dbReference type="ARBA" id="ARBA00022553"/>
    </source>
</evidence>
<evidence type="ECO:0000313" key="21">
    <source>
        <dbReference type="EMBL" id="QOP41150.1"/>
    </source>
</evidence>
<dbReference type="Gene3D" id="3.30.450.20">
    <property type="entry name" value="PAS domain"/>
    <property type="match status" value="6"/>
</dbReference>
<keyword evidence="8" id="KW-0547">Nucleotide-binding</keyword>
<evidence type="ECO:0000259" key="19">
    <source>
        <dbReference type="PROSITE" id="PS50112"/>
    </source>
</evidence>
<dbReference type="CDD" id="cd00130">
    <property type="entry name" value="PAS"/>
    <property type="match status" value="6"/>
</dbReference>
<dbReference type="SUPFAM" id="SSF55874">
    <property type="entry name" value="ATPase domain of HSP90 chaperone/DNA topoisomerase II/histidine kinase"/>
    <property type="match status" value="1"/>
</dbReference>
<feature type="domain" description="PAC" evidence="20">
    <location>
        <begin position="89"/>
        <end position="142"/>
    </location>
</feature>
<evidence type="ECO:0000256" key="3">
    <source>
        <dbReference type="ARBA" id="ARBA00012438"/>
    </source>
</evidence>
<dbReference type="Pfam" id="PF13426">
    <property type="entry name" value="PAS_9"/>
    <property type="match status" value="2"/>
</dbReference>
<evidence type="ECO:0000256" key="10">
    <source>
        <dbReference type="ARBA" id="ARBA00022840"/>
    </source>
</evidence>
<dbReference type="CDD" id="cd16922">
    <property type="entry name" value="HATPase_EvgS-ArcB-TorS-like"/>
    <property type="match status" value="1"/>
</dbReference>
<dbReference type="Gene3D" id="3.40.50.2300">
    <property type="match status" value="1"/>
</dbReference>
<evidence type="ECO:0000256" key="4">
    <source>
        <dbReference type="ARBA" id="ARBA00022475"/>
    </source>
</evidence>
<feature type="domain" description="PAC" evidence="20">
    <location>
        <begin position="735"/>
        <end position="787"/>
    </location>
</feature>
<keyword evidence="11" id="KW-1133">Transmembrane helix</keyword>
<keyword evidence="9" id="KW-0418">Kinase</keyword>
<feature type="domain" description="PAS" evidence="19">
    <location>
        <begin position="656"/>
        <end position="730"/>
    </location>
</feature>
<dbReference type="SUPFAM" id="SSF55785">
    <property type="entry name" value="PYP-like sensor domain (PAS domain)"/>
    <property type="match status" value="6"/>
</dbReference>
<evidence type="ECO:0000259" key="18">
    <source>
        <dbReference type="PROSITE" id="PS50110"/>
    </source>
</evidence>
<dbReference type="SMART" id="SM00388">
    <property type="entry name" value="HisKA"/>
    <property type="match status" value="1"/>
</dbReference>
<dbReference type="InterPro" id="IPR000014">
    <property type="entry name" value="PAS"/>
</dbReference>
<protein>
    <recommendedName>
        <fullName evidence="15">Sensory/regulatory protein RpfC</fullName>
        <ecNumber evidence="3">2.7.13.3</ecNumber>
    </recommendedName>
</protein>
<dbReference type="SMART" id="SM00091">
    <property type="entry name" value="PAS"/>
    <property type="match status" value="6"/>
</dbReference>
<comment type="catalytic activity">
    <reaction evidence="1">
        <text>ATP + protein L-histidine = ADP + protein N-phospho-L-histidine.</text>
        <dbReference type="EC" id="2.7.13.3"/>
    </reaction>
</comment>
<dbReference type="SUPFAM" id="SSF47226">
    <property type="entry name" value="Histidine-containing phosphotransfer domain, HPT domain"/>
    <property type="match status" value="1"/>
</dbReference>
<dbReference type="SUPFAM" id="SSF52172">
    <property type="entry name" value="CheY-like"/>
    <property type="match status" value="1"/>
</dbReference>
<dbReference type="EMBL" id="CP041165">
    <property type="protein sequence ID" value="QOP41150.1"/>
    <property type="molecule type" value="Genomic_DNA"/>
</dbReference>
<feature type="domain" description="PAS" evidence="19">
    <location>
        <begin position="13"/>
        <end position="85"/>
    </location>
</feature>
<accession>A0A7M1AUQ5</accession>
<dbReference type="SMART" id="SM00387">
    <property type="entry name" value="HATPase_c"/>
    <property type="match status" value="1"/>
</dbReference>
<evidence type="ECO:0000256" key="7">
    <source>
        <dbReference type="ARBA" id="ARBA00022692"/>
    </source>
</evidence>
<dbReference type="InterPro" id="IPR005467">
    <property type="entry name" value="His_kinase_dom"/>
</dbReference>
<evidence type="ECO:0000313" key="22">
    <source>
        <dbReference type="Proteomes" id="UP000593910"/>
    </source>
</evidence>
<proteinExistence type="predicted"/>